<gene>
    <name evidence="2" type="ORF">KDA_11150</name>
</gene>
<proteinExistence type="predicted"/>
<name>A0A402B2Q5_9CHLR</name>
<dbReference type="Proteomes" id="UP000287171">
    <property type="component" value="Unassembled WGS sequence"/>
</dbReference>
<keyword evidence="3" id="KW-1185">Reference proteome</keyword>
<evidence type="ECO:0000256" key="1">
    <source>
        <dbReference type="SAM" id="MobiDB-lite"/>
    </source>
</evidence>
<dbReference type="AlphaFoldDB" id="A0A402B2Q5"/>
<organism evidence="2 3">
    <name type="scientific">Dictyobacter alpinus</name>
    <dbReference type="NCBI Taxonomy" id="2014873"/>
    <lineage>
        <taxon>Bacteria</taxon>
        <taxon>Bacillati</taxon>
        <taxon>Chloroflexota</taxon>
        <taxon>Ktedonobacteria</taxon>
        <taxon>Ktedonobacterales</taxon>
        <taxon>Dictyobacteraceae</taxon>
        <taxon>Dictyobacter</taxon>
    </lineage>
</organism>
<protein>
    <submittedName>
        <fullName evidence="2">Uncharacterized protein</fullName>
    </submittedName>
</protein>
<reference evidence="3" key="1">
    <citation type="submission" date="2018-12" db="EMBL/GenBank/DDBJ databases">
        <title>Tengunoibacter tsumagoiensis gen. nov., sp. nov., Dictyobacter kobayashii sp. nov., D. alpinus sp. nov., and D. joshuensis sp. nov. and description of Dictyobacteraceae fam. nov. within the order Ktedonobacterales isolated from Tengu-no-mugimeshi.</title>
        <authorList>
            <person name="Wang C.M."/>
            <person name="Zheng Y."/>
            <person name="Sakai Y."/>
            <person name="Toyoda A."/>
            <person name="Minakuchi Y."/>
            <person name="Abe K."/>
            <person name="Yokota A."/>
            <person name="Yabe S."/>
        </authorList>
    </citation>
    <scope>NUCLEOTIDE SEQUENCE [LARGE SCALE GENOMIC DNA]</scope>
    <source>
        <strain evidence="3">Uno16</strain>
    </source>
</reference>
<dbReference type="EMBL" id="BIFT01000001">
    <property type="protein sequence ID" value="GCE25631.1"/>
    <property type="molecule type" value="Genomic_DNA"/>
</dbReference>
<sequence length="45" mass="4846">MVTATQGDNLHKSTIRALKQRSSERATCTLPSSNAGMDREKVGAQ</sequence>
<evidence type="ECO:0000313" key="2">
    <source>
        <dbReference type="EMBL" id="GCE25631.1"/>
    </source>
</evidence>
<feature type="region of interest" description="Disordered" evidence="1">
    <location>
        <begin position="1"/>
        <end position="45"/>
    </location>
</feature>
<accession>A0A402B2Q5</accession>
<comment type="caution">
    <text evidence="2">The sequence shown here is derived from an EMBL/GenBank/DDBJ whole genome shotgun (WGS) entry which is preliminary data.</text>
</comment>
<dbReference type="RefSeq" id="WP_161981969.1">
    <property type="nucleotide sequence ID" value="NZ_BIFT01000001.1"/>
</dbReference>
<evidence type="ECO:0000313" key="3">
    <source>
        <dbReference type="Proteomes" id="UP000287171"/>
    </source>
</evidence>
<feature type="compositionally biased region" description="Polar residues" evidence="1">
    <location>
        <begin position="25"/>
        <end position="35"/>
    </location>
</feature>